<protein>
    <submittedName>
        <fullName evidence="1">Uncharacterized protein</fullName>
    </submittedName>
</protein>
<accession>A0ACC2L1N6</accession>
<reference evidence="1 2" key="1">
    <citation type="journal article" date="2022" name="Hortic Res">
        <title>A haplotype resolved chromosomal level avocado genome allows analysis of novel avocado genes.</title>
        <authorList>
            <person name="Nath O."/>
            <person name="Fletcher S.J."/>
            <person name="Hayward A."/>
            <person name="Shaw L.M."/>
            <person name="Masouleh A.K."/>
            <person name="Furtado A."/>
            <person name="Henry R.J."/>
            <person name="Mitter N."/>
        </authorList>
    </citation>
    <scope>NUCLEOTIDE SEQUENCE [LARGE SCALE GENOMIC DNA]</scope>
    <source>
        <strain evidence="2">cv. Hass</strain>
    </source>
</reference>
<keyword evidence="2" id="KW-1185">Reference proteome</keyword>
<proteinExistence type="predicted"/>
<sequence>MEASLSTVLIIFSTSLLLFILARAFYTLVWMPKKFDKELKRTGFKGSPYKFLIGDFKEIGRSLKESWTRPMDMNHEIVPRAIPFVHDAVQKHGKTSVLWIGTQPRVIISDVQLLKEVFANKNGCFQQIQVTNPLLKLLTMGLSVLDGEQWMKHRKIIVPAFYMLKLKGMIPTFSISCHELIRRWEELTSPQGSFELDVWPEIKNLTGDAISRAAFSSSYEEGKIIFQLQKEQIALMNEAAYSMYVPGFRFIPTKKNKRRLYLNKKMKAILTDLIRRKEEGMKKGELSSDDLLGLLVQSNRDGDSTKSSALTIDEVIEECKLFYIAGEETTSSLITWTLILLAMHPRWQEEAREEVVSICGKNPPDYECISRLKIVTMILYEVLRLYPPVPVVHRHTGVQTKVGDLSIPAGVEIILPIILIHHDPLIWGRDAQEFNPNRFSDGISKTFKELFFPFGTGPRMCPGMNFAMIQAKMVIAMILQKFSFELSPHYIHAPFAFIITLQPQHGANIILSRL</sequence>
<comment type="caution">
    <text evidence="1">The sequence shown here is derived from an EMBL/GenBank/DDBJ whole genome shotgun (WGS) entry which is preliminary data.</text>
</comment>
<gene>
    <name evidence="1" type="ORF">MRB53_020245</name>
</gene>
<name>A0ACC2L1N6_PERAE</name>
<evidence type="ECO:0000313" key="1">
    <source>
        <dbReference type="EMBL" id="KAJ8626938.1"/>
    </source>
</evidence>
<organism evidence="1 2">
    <name type="scientific">Persea americana</name>
    <name type="common">Avocado</name>
    <dbReference type="NCBI Taxonomy" id="3435"/>
    <lineage>
        <taxon>Eukaryota</taxon>
        <taxon>Viridiplantae</taxon>
        <taxon>Streptophyta</taxon>
        <taxon>Embryophyta</taxon>
        <taxon>Tracheophyta</taxon>
        <taxon>Spermatophyta</taxon>
        <taxon>Magnoliopsida</taxon>
        <taxon>Magnoliidae</taxon>
        <taxon>Laurales</taxon>
        <taxon>Lauraceae</taxon>
        <taxon>Persea</taxon>
    </lineage>
</organism>
<evidence type="ECO:0000313" key="2">
    <source>
        <dbReference type="Proteomes" id="UP001234297"/>
    </source>
</evidence>
<dbReference type="EMBL" id="CM056814">
    <property type="protein sequence ID" value="KAJ8626938.1"/>
    <property type="molecule type" value="Genomic_DNA"/>
</dbReference>
<dbReference type="Proteomes" id="UP001234297">
    <property type="component" value="Chromosome 6"/>
</dbReference>